<protein>
    <submittedName>
        <fullName evidence="1">Uncharacterized protein</fullName>
    </submittedName>
</protein>
<gene>
    <name evidence="1" type="ORF">D3218_13645</name>
</gene>
<comment type="caution">
    <text evidence="1">The sequence shown here is derived from an EMBL/GenBank/DDBJ whole genome shotgun (WGS) entry which is preliminary data.</text>
</comment>
<dbReference type="Proteomes" id="UP000265750">
    <property type="component" value="Unassembled WGS sequence"/>
</dbReference>
<name>A0A3A1WJU4_9HYPH</name>
<keyword evidence="2" id="KW-1185">Reference proteome</keyword>
<evidence type="ECO:0000313" key="1">
    <source>
        <dbReference type="EMBL" id="RIX99514.1"/>
    </source>
</evidence>
<proteinExistence type="predicted"/>
<sequence>MLMGVTPNWSFNHNGTNHSYVRAHVPPRLGFGNTAMISRLILPPAVRGVVVRHRDGDRLNLQLSNLILSERMTGAQAWEATILNFMEAEEKRPIVPQPTALPLDLAGYPLLWL</sequence>
<dbReference type="AlphaFoldDB" id="A0A3A1WJU4"/>
<accession>A0A3A1WJU4</accession>
<dbReference type="EMBL" id="QYRN01000007">
    <property type="protein sequence ID" value="RIX99514.1"/>
    <property type="molecule type" value="Genomic_DNA"/>
</dbReference>
<organism evidence="1 2">
    <name type="scientific">Aureimonas flava</name>
    <dbReference type="NCBI Taxonomy" id="2320271"/>
    <lineage>
        <taxon>Bacteria</taxon>
        <taxon>Pseudomonadati</taxon>
        <taxon>Pseudomonadota</taxon>
        <taxon>Alphaproteobacteria</taxon>
        <taxon>Hyphomicrobiales</taxon>
        <taxon>Aurantimonadaceae</taxon>
        <taxon>Aureimonas</taxon>
    </lineage>
</organism>
<reference evidence="2" key="1">
    <citation type="submission" date="2018-09" db="EMBL/GenBank/DDBJ databases">
        <authorList>
            <person name="Tuo L."/>
        </authorList>
    </citation>
    <scope>NUCLEOTIDE SEQUENCE [LARGE SCALE GENOMIC DNA]</scope>
    <source>
        <strain evidence="2">M2BS4Y-1</strain>
    </source>
</reference>
<evidence type="ECO:0000313" key="2">
    <source>
        <dbReference type="Proteomes" id="UP000265750"/>
    </source>
</evidence>